<dbReference type="EMBL" id="BLAF01000048">
    <property type="protein sequence ID" value="GES24129.1"/>
    <property type="molecule type" value="Genomic_DNA"/>
</dbReference>
<dbReference type="Proteomes" id="UP000377595">
    <property type="component" value="Unassembled WGS sequence"/>
</dbReference>
<organism evidence="1 2">
    <name type="scientific">Acrocarpospora pleiomorpha</name>
    <dbReference type="NCBI Taxonomy" id="90975"/>
    <lineage>
        <taxon>Bacteria</taxon>
        <taxon>Bacillati</taxon>
        <taxon>Actinomycetota</taxon>
        <taxon>Actinomycetes</taxon>
        <taxon>Streptosporangiales</taxon>
        <taxon>Streptosporangiaceae</taxon>
        <taxon>Acrocarpospora</taxon>
    </lineage>
</organism>
<accession>A0A5M3XVP1</accession>
<proteinExistence type="predicted"/>
<evidence type="ECO:0000313" key="1">
    <source>
        <dbReference type="EMBL" id="GES24129.1"/>
    </source>
</evidence>
<dbReference type="AlphaFoldDB" id="A0A5M3XVP1"/>
<protein>
    <submittedName>
        <fullName evidence="1">Uncharacterized protein</fullName>
    </submittedName>
</protein>
<keyword evidence="2" id="KW-1185">Reference proteome</keyword>
<comment type="caution">
    <text evidence="1">The sequence shown here is derived from an EMBL/GenBank/DDBJ whole genome shotgun (WGS) entry which is preliminary data.</text>
</comment>
<name>A0A5M3XVP1_9ACTN</name>
<gene>
    <name evidence="1" type="ORF">Aple_070280</name>
</gene>
<evidence type="ECO:0000313" key="2">
    <source>
        <dbReference type="Proteomes" id="UP000377595"/>
    </source>
</evidence>
<sequence>MTLDLSVVEDFCTTFTTHDDIGTVASLIGALPLKVDYRLEALEASTATIIRWGDGILINQPYYGYECAGQEVLSALSRHGHVAVCAVWGIACLPWAKTSGNMVPWSEAGASMAYFAYAANGRLEVGFDPCEFDRTDPSVRCGWNTGAVDAYLHDLDFSPVTVAGMVGGRNPRPGNLTIYQHTNACVTMLERISGATFPADAARPDSLDAGFTIASPLPAMSTAEFAHFMGPAQN</sequence>
<reference evidence="1 2" key="1">
    <citation type="submission" date="2019-10" db="EMBL/GenBank/DDBJ databases">
        <title>Whole genome shotgun sequence of Acrocarpospora pleiomorpha NBRC 16267.</title>
        <authorList>
            <person name="Ichikawa N."/>
            <person name="Kimura A."/>
            <person name="Kitahashi Y."/>
            <person name="Komaki H."/>
            <person name="Oguchi A."/>
        </authorList>
    </citation>
    <scope>NUCLEOTIDE SEQUENCE [LARGE SCALE GENOMIC DNA]</scope>
    <source>
        <strain evidence="1 2">NBRC 16267</strain>
    </source>
</reference>